<dbReference type="RefSeq" id="XP_031374114.1">
    <property type="nucleotide sequence ID" value="XM_031518254.1"/>
</dbReference>
<dbReference type="AlphaFoldDB" id="A0A6P8BUZ5"/>
<name>A0A6P8BUZ5_PUNGR</name>
<dbReference type="Proteomes" id="UP000515151">
    <property type="component" value="Chromosome 8"/>
</dbReference>
<feature type="domain" description="Retrotransposon gag" evidence="2">
    <location>
        <begin position="230"/>
        <end position="316"/>
    </location>
</feature>
<keyword evidence="3" id="KW-1185">Reference proteome</keyword>
<evidence type="ECO:0000313" key="4">
    <source>
        <dbReference type="RefSeq" id="XP_031374114.1"/>
    </source>
</evidence>
<sequence>MAEEDRVDISEEVNPPAPAHSQPPPTHAPPPPTPAGVLSAYSGAPPTHLQPPTSLGAPLARTSQTFSASDDKARIAALEGTVNQMATNMAELLALLRGPNCVSSSSTPLLGQGPTADPTPWVPPTQAPENMEVPAPPTLHTSVAHPFTSSYPPPPAPTAVPLSPATFLSSEQVLPEPPPISIPIPATAYTAPPPMVFPVPSAPAPIHLQATELPPYPSLQPHVALSHQDSLSGSALDWFMSRKAEDIPTWEDLSRKFIDQYRYCAETPPTLLELSTKEMAQGQRFEEYATKWRAQAAKHIPPISEAQQIQLFHSTLRGVYYSHLLAHTSSFSDLIEAGKKLDLGIKLGRMEDPRQQRRGVVKEDPRQAVIFRRKERE</sequence>
<protein>
    <submittedName>
        <fullName evidence="4">Extensin-like</fullName>
    </submittedName>
</protein>
<dbReference type="PANTHER" id="PTHR33223">
    <property type="entry name" value="CCHC-TYPE DOMAIN-CONTAINING PROTEIN"/>
    <property type="match status" value="1"/>
</dbReference>
<evidence type="ECO:0000259" key="2">
    <source>
        <dbReference type="Pfam" id="PF03732"/>
    </source>
</evidence>
<evidence type="ECO:0000256" key="1">
    <source>
        <dbReference type="SAM" id="MobiDB-lite"/>
    </source>
</evidence>
<evidence type="ECO:0000313" key="3">
    <source>
        <dbReference type="Proteomes" id="UP000515151"/>
    </source>
</evidence>
<proteinExistence type="predicted"/>
<dbReference type="Pfam" id="PF03732">
    <property type="entry name" value="Retrotrans_gag"/>
    <property type="match status" value="1"/>
</dbReference>
<dbReference type="GeneID" id="116188783"/>
<dbReference type="OrthoDB" id="1432691at2759"/>
<gene>
    <name evidence="4" type="primary">LOC116188783</name>
</gene>
<reference evidence="3" key="1">
    <citation type="journal article" date="2020" name="Plant Biotechnol. J.">
        <title>The pomegranate (Punica granatum L.) draft genome dissects genetic divergence between soft- and hard-seeded cultivars.</title>
        <authorList>
            <person name="Luo X."/>
            <person name="Li H."/>
            <person name="Wu Z."/>
            <person name="Yao W."/>
            <person name="Zhao P."/>
            <person name="Cao D."/>
            <person name="Yu H."/>
            <person name="Li K."/>
            <person name="Poudel K."/>
            <person name="Zhao D."/>
            <person name="Zhang F."/>
            <person name="Xia X."/>
            <person name="Chen L."/>
            <person name="Wang Q."/>
            <person name="Jing D."/>
            <person name="Cao S."/>
        </authorList>
    </citation>
    <scope>NUCLEOTIDE SEQUENCE [LARGE SCALE GENOMIC DNA]</scope>
    <source>
        <strain evidence="3">cv. Tunisia</strain>
    </source>
</reference>
<accession>A0A6P8BUZ5</accession>
<feature type="region of interest" description="Disordered" evidence="1">
    <location>
        <begin position="1"/>
        <end position="65"/>
    </location>
</feature>
<dbReference type="InterPro" id="IPR005162">
    <property type="entry name" value="Retrotrans_gag_dom"/>
</dbReference>
<reference evidence="4" key="2">
    <citation type="submission" date="2025-08" db="UniProtKB">
        <authorList>
            <consortium name="RefSeq"/>
        </authorList>
    </citation>
    <scope>IDENTIFICATION</scope>
    <source>
        <tissue evidence="4">Leaf</tissue>
    </source>
</reference>
<feature type="compositionally biased region" description="Pro residues" evidence="1">
    <location>
        <begin position="15"/>
        <end position="34"/>
    </location>
</feature>
<organism evidence="3 4">
    <name type="scientific">Punica granatum</name>
    <name type="common">Pomegranate</name>
    <dbReference type="NCBI Taxonomy" id="22663"/>
    <lineage>
        <taxon>Eukaryota</taxon>
        <taxon>Viridiplantae</taxon>
        <taxon>Streptophyta</taxon>
        <taxon>Embryophyta</taxon>
        <taxon>Tracheophyta</taxon>
        <taxon>Spermatophyta</taxon>
        <taxon>Magnoliopsida</taxon>
        <taxon>eudicotyledons</taxon>
        <taxon>Gunneridae</taxon>
        <taxon>Pentapetalae</taxon>
        <taxon>rosids</taxon>
        <taxon>malvids</taxon>
        <taxon>Myrtales</taxon>
        <taxon>Lythraceae</taxon>
        <taxon>Punica</taxon>
    </lineage>
</organism>
<dbReference type="PANTHER" id="PTHR33223:SF8">
    <property type="entry name" value="OS04G0172440 PROTEIN"/>
    <property type="match status" value="1"/>
</dbReference>